<evidence type="ECO:0000313" key="13">
    <source>
        <dbReference type="Proteomes" id="UP000759537"/>
    </source>
</evidence>
<dbReference type="InterPro" id="IPR007292">
    <property type="entry name" value="Nuclear_fusion_Kar5"/>
</dbReference>
<keyword evidence="6 11" id="KW-0256">Endoplasmic reticulum</keyword>
<proteinExistence type="inferred from homology"/>
<evidence type="ECO:0000256" key="3">
    <source>
        <dbReference type="ARBA" id="ARBA00022459"/>
    </source>
</evidence>
<evidence type="ECO:0000256" key="6">
    <source>
        <dbReference type="ARBA" id="ARBA00022824"/>
    </source>
</evidence>
<sequence>MRIKAKEASSDPGHVIELLFSSIDKSFTFSIMWRIKVFTILSVISVHTLAFSWRRHDPSGAEHTEPQDLVYPDIGLDKDAIGSVDSSYKRKPDCFRRAAARIRVRCAEIDMDAGQRVKAAISMTLCELRTAEFHSIPLECEVFLEEGGLSERAPHGICVEALSRSTQSWASYSGYLREIPQLCFAYQRSNEKDLALEIYRNATIEKIAYIRHLMQRAEKEDEAHTLWQSLLLDLQGSINSLQAFTGLVDKIYVDISARVLHELQQVMRTQMEAFDTQLQETCFYVLSLHG</sequence>
<evidence type="ECO:0000256" key="2">
    <source>
        <dbReference type="ARBA" id="ARBA00010473"/>
    </source>
</evidence>
<dbReference type="PANTHER" id="PTHR28012:SF1">
    <property type="entry name" value="NUCLEAR FUSION PROTEIN KAR5"/>
    <property type="match status" value="1"/>
</dbReference>
<reference evidence="12" key="1">
    <citation type="submission" date="2019-10" db="EMBL/GenBank/DDBJ databases">
        <authorList>
            <consortium name="DOE Joint Genome Institute"/>
            <person name="Kuo A."/>
            <person name="Miyauchi S."/>
            <person name="Kiss E."/>
            <person name="Drula E."/>
            <person name="Kohler A."/>
            <person name="Sanchez-Garcia M."/>
            <person name="Andreopoulos B."/>
            <person name="Barry K.W."/>
            <person name="Bonito G."/>
            <person name="Buee M."/>
            <person name="Carver A."/>
            <person name="Chen C."/>
            <person name="Cichocki N."/>
            <person name="Clum A."/>
            <person name="Culley D."/>
            <person name="Crous P.W."/>
            <person name="Fauchery L."/>
            <person name="Girlanda M."/>
            <person name="Hayes R."/>
            <person name="Keri Z."/>
            <person name="LaButti K."/>
            <person name="Lipzen A."/>
            <person name="Lombard V."/>
            <person name="Magnuson J."/>
            <person name="Maillard F."/>
            <person name="Morin E."/>
            <person name="Murat C."/>
            <person name="Nolan M."/>
            <person name="Ohm R."/>
            <person name="Pangilinan J."/>
            <person name="Pereira M."/>
            <person name="Perotto S."/>
            <person name="Peter M."/>
            <person name="Riley R."/>
            <person name="Sitrit Y."/>
            <person name="Stielow B."/>
            <person name="Szollosi G."/>
            <person name="Zifcakova L."/>
            <person name="Stursova M."/>
            <person name="Spatafora J.W."/>
            <person name="Tedersoo L."/>
            <person name="Vaario L.-M."/>
            <person name="Yamada A."/>
            <person name="Yan M."/>
            <person name="Wang P."/>
            <person name="Xu J."/>
            <person name="Bruns T."/>
            <person name="Baldrian P."/>
            <person name="Vilgalys R."/>
            <person name="Henrissat B."/>
            <person name="Grigoriev I.V."/>
            <person name="Hibbett D."/>
            <person name="Nagy L.G."/>
            <person name="Martin F.M."/>
        </authorList>
    </citation>
    <scope>NUCLEOTIDE SEQUENCE</scope>
    <source>
        <strain evidence="12">Prilba</strain>
    </source>
</reference>
<keyword evidence="3 11" id="KW-0415">Karyogamy</keyword>
<evidence type="ECO:0000256" key="5">
    <source>
        <dbReference type="ARBA" id="ARBA00022729"/>
    </source>
</evidence>
<comment type="subcellular location">
    <subcellularLocation>
        <location evidence="11">Endoplasmic reticulum membrane</location>
    </subcellularLocation>
    <subcellularLocation>
        <location evidence="11">Nucleus membrane</location>
    </subcellularLocation>
</comment>
<evidence type="ECO:0000256" key="7">
    <source>
        <dbReference type="ARBA" id="ARBA00022989"/>
    </source>
</evidence>
<dbReference type="GO" id="GO:0000742">
    <property type="term" value="P:karyogamy involved in conjugation with cellular fusion"/>
    <property type="evidence" value="ECO:0007669"/>
    <property type="project" value="UniProtKB-UniRule"/>
</dbReference>
<evidence type="ECO:0000256" key="10">
    <source>
        <dbReference type="ARBA" id="ARBA00023242"/>
    </source>
</evidence>
<keyword evidence="4" id="KW-0812">Transmembrane</keyword>
<dbReference type="EMBL" id="WHVB01000008">
    <property type="protein sequence ID" value="KAF8480116.1"/>
    <property type="molecule type" value="Genomic_DNA"/>
</dbReference>
<organism evidence="12 13">
    <name type="scientific">Russula ochroleuca</name>
    <dbReference type="NCBI Taxonomy" id="152965"/>
    <lineage>
        <taxon>Eukaryota</taxon>
        <taxon>Fungi</taxon>
        <taxon>Dikarya</taxon>
        <taxon>Basidiomycota</taxon>
        <taxon>Agaricomycotina</taxon>
        <taxon>Agaricomycetes</taxon>
        <taxon>Russulales</taxon>
        <taxon>Russulaceae</taxon>
        <taxon>Russula</taxon>
    </lineage>
</organism>
<evidence type="ECO:0000313" key="12">
    <source>
        <dbReference type="EMBL" id="KAF8480116.1"/>
    </source>
</evidence>
<dbReference type="OrthoDB" id="5311848at2759"/>
<keyword evidence="10 11" id="KW-0539">Nucleus</keyword>
<keyword evidence="13" id="KW-1185">Reference proteome</keyword>
<keyword evidence="7" id="KW-1133">Transmembrane helix</keyword>
<dbReference type="GO" id="GO:0048288">
    <property type="term" value="P:nuclear membrane fusion involved in karyogamy"/>
    <property type="evidence" value="ECO:0007669"/>
    <property type="project" value="UniProtKB-UniRule"/>
</dbReference>
<accession>A0A9P5MW43</accession>
<protein>
    <submittedName>
        <fullName evidence="12">Uncharacterized protein</fullName>
    </submittedName>
</protein>
<dbReference type="Proteomes" id="UP000759537">
    <property type="component" value="Unassembled WGS sequence"/>
</dbReference>
<evidence type="ECO:0000256" key="9">
    <source>
        <dbReference type="ARBA" id="ARBA00023180"/>
    </source>
</evidence>
<evidence type="ECO:0000256" key="11">
    <source>
        <dbReference type="RuleBase" id="RU368082"/>
    </source>
</evidence>
<comment type="similarity">
    <text evidence="2 11">Belongs to the KAR5 family.</text>
</comment>
<dbReference type="GO" id="GO:0031965">
    <property type="term" value="C:nuclear membrane"/>
    <property type="evidence" value="ECO:0007669"/>
    <property type="project" value="UniProtKB-SubCell"/>
</dbReference>
<dbReference type="GO" id="GO:0005789">
    <property type="term" value="C:endoplasmic reticulum membrane"/>
    <property type="evidence" value="ECO:0007669"/>
    <property type="project" value="UniProtKB-SubCell"/>
</dbReference>
<dbReference type="AlphaFoldDB" id="A0A9P5MW43"/>
<evidence type="ECO:0000256" key="8">
    <source>
        <dbReference type="ARBA" id="ARBA00023136"/>
    </source>
</evidence>
<name>A0A9P5MW43_9AGAM</name>
<keyword evidence="8" id="KW-0472">Membrane</keyword>
<keyword evidence="9" id="KW-0325">Glycoprotein</keyword>
<reference evidence="12" key="2">
    <citation type="journal article" date="2020" name="Nat. Commun.">
        <title>Large-scale genome sequencing of mycorrhizal fungi provides insights into the early evolution of symbiotic traits.</title>
        <authorList>
            <person name="Miyauchi S."/>
            <person name="Kiss E."/>
            <person name="Kuo A."/>
            <person name="Drula E."/>
            <person name="Kohler A."/>
            <person name="Sanchez-Garcia M."/>
            <person name="Morin E."/>
            <person name="Andreopoulos B."/>
            <person name="Barry K.W."/>
            <person name="Bonito G."/>
            <person name="Buee M."/>
            <person name="Carver A."/>
            <person name="Chen C."/>
            <person name="Cichocki N."/>
            <person name="Clum A."/>
            <person name="Culley D."/>
            <person name="Crous P.W."/>
            <person name="Fauchery L."/>
            <person name="Girlanda M."/>
            <person name="Hayes R.D."/>
            <person name="Keri Z."/>
            <person name="LaButti K."/>
            <person name="Lipzen A."/>
            <person name="Lombard V."/>
            <person name="Magnuson J."/>
            <person name="Maillard F."/>
            <person name="Murat C."/>
            <person name="Nolan M."/>
            <person name="Ohm R.A."/>
            <person name="Pangilinan J."/>
            <person name="Pereira M.F."/>
            <person name="Perotto S."/>
            <person name="Peter M."/>
            <person name="Pfister S."/>
            <person name="Riley R."/>
            <person name="Sitrit Y."/>
            <person name="Stielow J.B."/>
            <person name="Szollosi G."/>
            <person name="Zifcakova L."/>
            <person name="Stursova M."/>
            <person name="Spatafora J.W."/>
            <person name="Tedersoo L."/>
            <person name="Vaario L.M."/>
            <person name="Yamada A."/>
            <person name="Yan M."/>
            <person name="Wang P."/>
            <person name="Xu J."/>
            <person name="Bruns T."/>
            <person name="Baldrian P."/>
            <person name="Vilgalys R."/>
            <person name="Dunand C."/>
            <person name="Henrissat B."/>
            <person name="Grigoriev I.V."/>
            <person name="Hibbett D."/>
            <person name="Nagy L.G."/>
            <person name="Martin F.M."/>
        </authorList>
    </citation>
    <scope>NUCLEOTIDE SEQUENCE</scope>
    <source>
        <strain evidence="12">Prilba</strain>
    </source>
</reference>
<keyword evidence="5 11" id="KW-0732">Signal</keyword>
<evidence type="ECO:0000256" key="4">
    <source>
        <dbReference type="ARBA" id="ARBA00022692"/>
    </source>
</evidence>
<comment type="function">
    <text evidence="1 11">Required for nuclear membrane fusion during karyogamy.</text>
</comment>
<comment type="caution">
    <text evidence="12">The sequence shown here is derived from an EMBL/GenBank/DDBJ whole genome shotgun (WGS) entry which is preliminary data.</text>
</comment>
<evidence type="ECO:0000256" key="1">
    <source>
        <dbReference type="ARBA" id="ARBA00003389"/>
    </source>
</evidence>
<dbReference type="Pfam" id="PF04163">
    <property type="entry name" value="Tht1"/>
    <property type="match status" value="1"/>
</dbReference>
<gene>
    <name evidence="12" type="ORF">DFH94DRAFT_460798</name>
</gene>
<dbReference type="PANTHER" id="PTHR28012">
    <property type="entry name" value="NUCLEAR FUSION PROTEIN KAR5"/>
    <property type="match status" value="1"/>
</dbReference>